<organism evidence="1 2">
    <name type="scientific">Blastomyces gilchristii (strain SLH14081)</name>
    <name type="common">Blastomyces dermatitidis</name>
    <dbReference type="NCBI Taxonomy" id="559298"/>
    <lineage>
        <taxon>Eukaryota</taxon>
        <taxon>Fungi</taxon>
        <taxon>Dikarya</taxon>
        <taxon>Ascomycota</taxon>
        <taxon>Pezizomycotina</taxon>
        <taxon>Eurotiomycetes</taxon>
        <taxon>Eurotiomycetidae</taxon>
        <taxon>Onygenales</taxon>
        <taxon>Ajellomycetaceae</taxon>
        <taxon>Blastomyces</taxon>
    </lineage>
</organism>
<dbReference type="EMBL" id="GG657463">
    <property type="protein sequence ID" value="OAT11374.1"/>
    <property type="molecule type" value="Genomic_DNA"/>
</dbReference>
<proteinExistence type="predicted"/>
<protein>
    <submittedName>
        <fullName evidence="1">Uncharacterized protein</fullName>
    </submittedName>
</protein>
<gene>
    <name evidence="1" type="ORF">BDBG_17513</name>
</gene>
<dbReference type="Proteomes" id="UP000002038">
    <property type="component" value="Unassembled WGS sequence"/>
</dbReference>
<dbReference type="OrthoDB" id="10379377at2759"/>
<dbReference type="GeneID" id="42529187"/>
<reference evidence="2" key="1">
    <citation type="journal article" date="2015" name="PLoS Genet.">
        <title>The dynamic genome and transcriptome of the human fungal pathogen Blastomyces and close relative Emmonsia.</title>
        <authorList>
            <person name="Munoz J.F."/>
            <person name="Gauthier G.M."/>
            <person name="Desjardins C.A."/>
            <person name="Gallo J.E."/>
            <person name="Holder J."/>
            <person name="Sullivan T.D."/>
            <person name="Marty A.J."/>
            <person name="Carmen J.C."/>
            <person name="Chen Z."/>
            <person name="Ding L."/>
            <person name="Gujja S."/>
            <person name="Magrini V."/>
            <person name="Misas E."/>
            <person name="Mitreva M."/>
            <person name="Priest M."/>
            <person name="Saif S."/>
            <person name="Whiston E.A."/>
            <person name="Young S."/>
            <person name="Zeng Q."/>
            <person name="Goldman W.E."/>
            <person name="Mardis E.R."/>
            <person name="Taylor J.W."/>
            <person name="McEwen J.G."/>
            <person name="Clay O.K."/>
            <person name="Klein B.S."/>
            <person name="Cuomo C.A."/>
        </authorList>
    </citation>
    <scope>NUCLEOTIDE SEQUENCE [LARGE SCALE GENOMIC DNA]</scope>
    <source>
        <strain evidence="2">SLH14081</strain>
    </source>
</reference>
<evidence type="ECO:0000313" key="2">
    <source>
        <dbReference type="Proteomes" id="UP000002038"/>
    </source>
</evidence>
<dbReference type="VEuPathDB" id="FungiDB:BDBG_17513"/>
<name>A0A179UTL6_BLAGS</name>
<dbReference type="KEGG" id="bgh:BDBG_17513"/>
<evidence type="ECO:0000313" key="1">
    <source>
        <dbReference type="EMBL" id="OAT11374.1"/>
    </source>
</evidence>
<dbReference type="RefSeq" id="XP_031579812.1">
    <property type="nucleotide sequence ID" value="XM_031725210.1"/>
</dbReference>
<accession>A0A179UTL6</accession>
<keyword evidence="2" id="KW-1185">Reference proteome</keyword>
<dbReference type="AlphaFoldDB" id="A0A179UTL6"/>
<sequence>MGKTTRDSGVARDATCHTTFYHRRTTVGARKRWIRDLCRDYRPILVAKRAPGRGEGVHTLAILCAIQALVLRARLWAQRSFVFVGATSRLRNALTLIMRMVGAVGNHAGSCCRVSNTNVLVLVMKASAGPARKLSMRDVIAESLRRELCVVIEMKRNRAVSPTARALPKKG</sequence>